<feature type="domain" description="HAMP" evidence="10">
    <location>
        <begin position="325"/>
        <end position="377"/>
    </location>
</feature>
<feature type="transmembrane region" description="Helical" evidence="8">
    <location>
        <begin position="172"/>
        <end position="191"/>
    </location>
</feature>
<dbReference type="PROSITE" id="PS50111">
    <property type="entry name" value="CHEMOTAXIS_TRANSDUC_2"/>
    <property type="match status" value="1"/>
</dbReference>
<dbReference type="Gene3D" id="1.10.287.950">
    <property type="entry name" value="Methyl-accepting chemotaxis protein"/>
    <property type="match status" value="1"/>
</dbReference>
<evidence type="ECO:0000256" key="1">
    <source>
        <dbReference type="ARBA" id="ARBA00004141"/>
    </source>
</evidence>
<evidence type="ECO:0000256" key="7">
    <source>
        <dbReference type="PROSITE-ProRule" id="PRU00284"/>
    </source>
</evidence>
<dbReference type="Gene3D" id="1.20.120.1530">
    <property type="match status" value="1"/>
</dbReference>
<evidence type="ECO:0000256" key="8">
    <source>
        <dbReference type="SAM" id="Phobius"/>
    </source>
</evidence>
<gene>
    <name evidence="11" type="ORF">N7U62_04320</name>
</gene>
<keyword evidence="4 8" id="KW-0472">Membrane</keyword>
<dbReference type="InterPro" id="IPR004089">
    <property type="entry name" value="MCPsignal_dom"/>
</dbReference>
<comment type="caution">
    <text evidence="11">The sequence shown here is derived from an EMBL/GenBank/DDBJ whole genome shotgun (WGS) entry which is preliminary data.</text>
</comment>
<keyword evidence="2 8" id="KW-0812">Transmembrane</keyword>
<dbReference type="SMART" id="SM00304">
    <property type="entry name" value="HAMP"/>
    <property type="match status" value="2"/>
</dbReference>
<sequence>MGVKISLIPILFLLLSVINFYIISHYRNQQAADTLVVDVAGRQRMLSQRIAFYSQLVAIGDPSAKENLQKAAELCNKSLSALKNGGQAPGHPEGTLLPPTSSASMDIFSKTENLWLPYFNHVNSVLKQKNTAEINESAQAIASSATDMLKQFNALVQSYVRENKEKQSFLDVIQYILIGLNLLIIGIAIWLTNKKITLPIQRILEIAKDLSLGKLNLTYARTGNDELTKAIQNLHVLDQNLLRASEFASHIEQGNLDTSFETLSEEDQLGQSLLNLRAKLKLTVDEFEQVVKEAGEQGNLNLQIEVDQKQGAWKHLSQAINHLLSNIRTPISELKVLIEGLAAGNLTVEYHGDAKGDLKALIDSLNAAIKNLHDLISEVQTTTNTVDNHTTEILSHGSEMNISYSEISSAIGEMNQGAQNQLLKIEESSSTIENIKRSFDHMANLSKMIDESATKGLESSSKGRQSIDELIKIIDTAAQSANQVKDSMEILTNRSQEIERVLGIITGIASQTNLLALNAAIEAAQAGESGRGFAVVAEEIRKLAEGARKSVNEIADLVSDVQTDTASAQDLMLTMNKNVKTGVKASVEVAKVFETLSDSSKETSVNSKEILDTAQNQTHNINFMVSSNENVIIIAEESAAGSEQIASSASQLASGMEVFMNKTQVCRDKASELKSTVGKFKLHKYQSNMKLETAEVD</sequence>
<dbReference type="Pfam" id="PF00015">
    <property type="entry name" value="MCPsignal"/>
    <property type="match status" value="1"/>
</dbReference>
<comment type="subcellular location">
    <subcellularLocation>
        <location evidence="1">Membrane</location>
        <topology evidence="1">Multi-pass membrane protein</topology>
    </subcellularLocation>
</comment>
<dbReference type="Pfam" id="PF13675">
    <property type="entry name" value="PilJ"/>
    <property type="match status" value="1"/>
</dbReference>
<evidence type="ECO:0000313" key="12">
    <source>
        <dbReference type="Proteomes" id="UP001300692"/>
    </source>
</evidence>
<evidence type="ECO:0000256" key="4">
    <source>
        <dbReference type="ARBA" id="ARBA00023136"/>
    </source>
</evidence>
<accession>A0ABT3CQD1</accession>
<keyword evidence="3 8" id="KW-1133">Transmembrane helix</keyword>
<evidence type="ECO:0000256" key="3">
    <source>
        <dbReference type="ARBA" id="ARBA00022989"/>
    </source>
</evidence>
<dbReference type="InterPro" id="IPR029095">
    <property type="entry name" value="NarX-like_N"/>
</dbReference>
<dbReference type="PROSITE" id="PS50885">
    <property type="entry name" value="HAMP"/>
    <property type="match status" value="1"/>
</dbReference>
<proteinExistence type="inferred from homology"/>
<dbReference type="PANTHER" id="PTHR32089">
    <property type="entry name" value="METHYL-ACCEPTING CHEMOTAXIS PROTEIN MCPB"/>
    <property type="match status" value="1"/>
</dbReference>
<protein>
    <submittedName>
        <fullName evidence="11">Methyl-accepting chemotaxis protein</fullName>
    </submittedName>
</protein>
<dbReference type="SMART" id="SM00283">
    <property type="entry name" value="MA"/>
    <property type="match status" value="1"/>
</dbReference>
<evidence type="ECO:0000256" key="6">
    <source>
        <dbReference type="ARBA" id="ARBA00029447"/>
    </source>
</evidence>
<evidence type="ECO:0000256" key="5">
    <source>
        <dbReference type="ARBA" id="ARBA00023224"/>
    </source>
</evidence>
<keyword evidence="12" id="KW-1185">Reference proteome</keyword>
<comment type="similarity">
    <text evidence="6">Belongs to the methyl-accepting chemotaxis (MCP) protein family.</text>
</comment>
<keyword evidence="5 7" id="KW-0807">Transducer</keyword>
<dbReference type="CDD" id="cd11386">
    <property type="entry name" value="MCP_signal"/>
    <property type="match status" value="1"/>
</dbReference>
<evidence type="ECO:0000313" key="11">
    <source>
        <dbReference type="EMBL" id="MCV9385872.1"/>
    </source>
</evidence>
<dbReference type="SUPFAM" id="SSF58104">
    <property type="entry name" value="Methyl-accepting chemotaxis protein (MCP) signaling domain"/>
    <property type="match status" value="1"/>
</dbReference>
<dbReference type="Proteomes" id="UP001300692">
    <property type="component" value="Unassembled WGS sequence"/>
</dbReference>
<organism evidence="11 12">
    <name type="scientific">Reichenbachiella ulvae</name>
    <dbReference type="NCBI Taxonomy" id="2980104"/>
    <lineage>
        <taxon>Bacteria</taxon>
        <taxon>Pseudomonadati</taxon>
        <taxon>Bacteroidota</taxon>
        <taxon>Cytophagia</taxon>
        <taxon>Cytophagales</taxon>
        <taxon>Reichenbachiellaceae</taxon>
        <taxon>Reichenbachiella</taxon>
    </lineage>
</organism>
<dbReference type="RefSeq" id="WP_264136655.1">
    <property type="nucleotide sequence ID" value="NZ_JAOYOD010000001.1"/>
</dbReference>
<feature type="transmembrane region" description="Helical" evidence="8">
    <location>
        <begin position="6"/>
        <end position="23"/>
    </location>
</feature>
<reference evidence="11 12" key="1">
    <citation type="submission" date="2022-10" db="EMBL/GenBank/DDBJ databases">
        <title>Comparative genomics and taxonomic characterization of three novel marine species of genus Reichenbachiella exhibiting antioxidant and polysaccharide degradation activities.</title>
        <authorList>
            <person name="Muhammad N."/>
            <person name="Lee Y.-J."/>
            <person name="Ko J."/>
            <person name="Kim S.-G."/>
        </authorList>
    </citation>
    <scope>NUCLEOTIDE SEQUENCE [LARGE SCALE GENOMIC DNA]</scope>
    <source>
        <strain evidence="11 12">ABR2-5</strain>
    </source>
</reference>
<dbReference type="EMBL" id="JAOYOD010000001">
    <property type="protein sequence ID" value="MCV9385872.1"/>
    <property type="molecule type" value="Genomic_DNA"/>
</dbReference>
<evidence type="ECO:0000259" key="10">
    <source>
        <dbReference type="PROSITE" id="PS50885"/>
    </source>
</evidence>
<dbReference type="Pfam" id="PF18947">
    <property type="entry name" value="HAMP_2"/>
    <property type="match status" value="1"/>
</dbReference>
<evidence type="ECO:0000256" key="2">
    <source>
        <dbReference type="ARBA" id="ARBA00022692"/>
    </source>
</evidence>
<dbReference type="InterPro" id="IPR003660">
    <property type="entry name" value="HAMP_dom"/>
</dbReference>
<evidence type="ECO:0000259" key="9">
    <source>
        <dbReference type="PROSITE" id="PS50111"/>
    </source>
</evidence>
<name>A0ABT3CQD1_9BACT</name>
<dbReference type="PANTHER" id="PTHR32089:SF112">
    <property type="entry name" value="LYSOZYME-LIKE PROTEIN-RELATED"/>
    <property type="match status" value="1"/>
</dbReference>
<feature type="domain" description="Methyl-accepting transducer" evidence="9">
    <location>
        <begin position="396"/>
        <end position="653"/>
    </location>
</feature>